<evidence type="ECO:0000313" key="5">
    <source>
        <dbReference type="Proteomes" id="UP001431783"/>
    </source>
</evidence>
<dbReference type="GO" id="GO:0008061">
    <property type="term" value="F:chitin binding"/>
    <property type="evidence" value="ECO:0007669"/>
    <property type="project" value="InterPro"/>
</dbReference>
<feature type="compositionally biased region" description="Basic residues" evidence="1">
    <location>
        <begin position="302"/>
        <end position="312"/>
    </location>
</feature>
<feature type="region of interest" description="Disordered" evidence="1">
    <location>
        <begin position="481"/>
        <end position="595"/>
    </location>
</feature>
<accession>A0AAW1V353</accession>
<dbReference type="AlphaFoldDB" id="A0AAW1V353"/>
<dbReference type="InterPro" id="IPR036508">
    <property type="entry name" value="Chitin-bd_dom_sf"/>
</dbReference>
<dbReference type="InterPro" id="IPR052976">
    <property type="entry name" value="Scoloptoxin-like"/>
</dbReference>
<gene>
    <name evidence="4" type="ORF">WA026_007082</name>
</gene>
<feature type="compositionally biased region" description="Basic residues" evidence="1">
    <location>
        <begin position="219"/>
        <end position="228"/>
    </location>
</feature>
<feature type="region of interest" description="Disordered" evidence="1">
    <location>
        <begin position="150"/>
        <end position="169"/>
    </location>
</feature>
<feature type="compositionally biased region" description="Polar residues" evidence="1">
    <location>
        <begin position="481"/>
        <end position="490"/>
    </location>
</feature>
<dbReference type="Proteomes" id="UP001431783">
    <property type="component" value="Unassembled WGS sequence"/>
</dbReference>
<dbReference type="PROSITE" id="PS50940">
    <property type="entry name" value="CHIT_BIND_II"/>
    <property type="match status" value="1"/>
</dbReference>
<comment type="caution">
    <text evidence="4">The sequence shown here is derived from an EMBL/GenBank/DDBJ whole genome shotgun (WGS) entry which is preliminary data.</text>
</comment>
<dbReference type="PANTHER" id="PTHR22933:SF47">
    <property type="entry name" value="CPAP1-I"/>
    <property type="match status" value="1"/>
</dbReference>
<feature type="compositionally biased region" description="Polar residues" evidence="1">
    <location>
        <begin position="646"/>
        <end position="662"/>
    </location>
</feature>
<keyword evidence="2" id="KW-0732">Signal</keyword>
<dbReference type="PANTHER" id="PTHR22933">
    <property type="entry name" value="FI18007P1-RELATED"/>
    <property type="match status" value="1"/>
</dbReference>
<feature type="chain" id="PRO_5043844871" description="Chitin-binding type-2 domain-containing protein" evidence="2">
    <location>
        <begin position="20"/>
        <end position="662"/>
    </location>
</feature>
<feature type="compositionally biased region" description="Polar residues" evidence="1">
    <location>
        <begin position="426"/>
        <end position="447"/>
    </location>
</feature>
<sequence>MRGVSVLFLLGFYTTWVNAQFLNNRPFPTYSLEHMPDTAFSCRDKVLGGYYADVDAQCQMFHVCVKVAGVGVQDFRFLCPNGTAFDQDHQICADWEDVDCDATTLYYSSDNFDLYRIGSGFESKAKKYGEDEETFALQRAETGDVRINKEHQSQRVNQQQQPNNYNRKQARLNNQENDRDIFRGSSSSNFFNNKNGGKESDDDYDDNVNINQDNDQIQRRKLNRKPARRPNYNNQQENTNAPRRIKAQNSNQQREDENQTNRPQKPTGFINNFAGSSYVPTTTSKSTTTISNDRYTIAVNNHKARNGQRHRAPLPDRQYNNADNLRQSQATSQPLTVSTPAPFRQTQYNNPPARQSTQFNNNQQNYQTTTPVLNKQTSSQNYPKPSNNQRFNTQYSEDFESKKSTTKQTENYPTNNNFDARKSPTPFRNNNDNYPTTFSPKSQKQYYQTSNKKFENYPTTFSPRTNQVYNTISQVTTQYNNNKQPAKQNGQKQSENNQYNNQNNQFNSQKTQFNNPQPFTNQKTSSFNTNSPSNVNQFNSQKTNSANYNQQSTPKATTFTQYTPTVPKITSTTPVSRSNRFDETQYDDGSYNSKFDYDERKDEEFLKTAHSQNIAKSRNDLAKAQKEDTKKSNTKTFYDSPRPFSVSPNTPKRQDYTNPLNQ</sequence>
<feature type="compositionally biased region" description="Low complexity" evidence="1">
    <location>
        <begin position="184"/>
        <end position="195"/>
    </location>
</feature>
<dbReference type="GO" id="GO:0005576">
    <property type="term" value="C:extracellular region"/>
    <property type="evidence" value="ECO:0007669"/>
    <property type="project" value="InterPro"/>
</dbReference>
<evidence type="ECO:0000259" key="3">
    <source>
        <dbReference type="PROSITE" id="PS50940"/>
    </source>
</evidence>
<evidence type="ECO:0000256" key="1">
    <source>
        <dbReference type="SAM" id="MobiDB-lite"/>
    </source>
</evidence>
<proteinExistence type="predicted"/>
<feature type="compositionally biased region" description="Polar residues" evidence="1">
    <location>
        <begin position="406"/>
        <end position="418"/>
    </location>
</feature>
<protein>
    <recommendedName>
        <fullName evidence="3">Chitin-binding type-2 domain-containing protein</fullName>
    </recommendedName>
</protein>
<feature type="compositionally biased region" description="Basic and acidic residues" evidence="1">
    <location>
        <begin position="617"/>
        <end position="631"/>
    </location>
</feature>
<feature type="region of interest" description="Disordered" evidence="1">
    <location>
        <begin position="616"/>
        <end position="662"/>
    </location>
</feature>
<dbReference type="Gene3D" id="2.170.140.10">
    <property type="entry name" value="Chitin binding domain"/>
    <property type="match status" value="1"/>
</dbReference>
<evidence type="ECO:0000313" key="4">
    <source>
        <dbReference type="EMBL" id="KAK9889699.1"/>
    </source>
</evidence>
<dbReference type="InterPro" id="IPR002557">
    <property type="entry name" value="Chitin-bd_dom"/>
</dbReference>
<feature type="region of interest" description="Disordered" evidence="1">
    <location>
        <begin position="175"/>
        <end position="359"/>
    </location>
</feature>
<feature type="domain" description="Chitin-binding type-2" evidence="3">
    <location>
        <begin position="39"/>
        <end position="102"/>
    </location>
</feature>
<feature type="compositionally biased region" description="Low complexity" evidence="1">
    <location>
        <begin position="276"/>
        <end position="291"/>
    </location>
</feature>
<keyword evidence="5" id="KW-1185">Reference proteome</keyword>
<feature type="region of interest" description="Disordered" evidence="1">
    <location>
        <begin position="397"/>
        <end position="447"/>
    </location>
</feature>
<name>A0AAW1V353_9CUCU</name>
<feature type="compositionally biased region" description="Polar residues" evidence="1">
    <location>
        <begin position="318"/>
        <end position="356"/>
    </location>
</feature>
<feature type="compositionally biased region" description="Polar residues" evidence="1">
    <location>
        <begin position="231"/>
        <end position="252"/>
    </location>
</feature>
<feature type="compositionally biased region" description="Low complexity" evidence="1">
    <location>
        <begin position="491"/>
        <end position="515"/>
    </location>
</feature>
<feature type="compositionally biased region" description="Low complexity" evidence="1">
    <location>
        <begin position="154"/>
        <end position="167"/>
    </location>
</feature>
<feature type="signal peptide" evidence="2">
    <location>
        <begin position="1"/>
        <end position="19"/>
    </location>
</feature>
<feature type="compositionally biased region" description="Polar residues" evidence="1">
    <location>
        <begin position="260"/>
        <end position="275"/>
    </location>
</feature>
<dbReference type="EMBL" id="JARQZJ010000123">
    <property type="protein sequence ID" value="KAK9889699.1"/>
    <property type="molecule type" value="Genomic_DNA"/>
</dbReference>
<evidence type="ECO:0000256" key="2">
    <source>
        <dbReference type="SAM" id="SignalP"/>
    </source>
</evidence>
<feature type="compositionally biased region" description="Polar residues" evidence="1">
    <location>
        <begin position="516"/>
        <end position="578"/>
    </location>
</feature>
<reference evidence="4 5" key="1">
    <citation type="submission" date="2023-03" db="EMBL/GenBank/DDBJ databases">
        <title>Genome insight into feeding habits of ladybird beetles.</title>
        <authorList>
            <person name="Li H.-S."/>
            <person name="Huang Y.-H."/>
            <person name="Pang H."/>
        </authorList>
    </citation>
    <scope>NUCLEOTIDE SEQUENCE [LARGE SCALE GENOMIC DNA]</scope>
    <source>
        <strain evidence="4">SYSU_2023b</strain>
        <tissue evidence="4">Whole body</tissue>
    </source>
</reference>
<dbReference type="SUPFAM" id="SSF57625">
    <property type="entry name" value="Invertebrate chitin-binding proteins"/>
    <property type="match status" value="1"/>
</dbReference>
<dbReference type="Pfam" id="PF01607">
    <property type="entry name" value="CBM_14"/>
    <property type="match status" value="1"/>
</dbReference>
<organism evidence="4 5">
    <name type="scientific">Henosepilachna vigintioctopunctata</name>
    <dbReference type="NCBI Taxonomy" id="420089"/>
    <lineage>
        <taxon>Eukaryota</taxon>
        <taxon>Metazoa</taxon>
        <taxon>Ecdysozoa</taxon>
        <taxon>Arthropoda</taxon>
        <taxon>Hexapoda</taxon>
        <taxon>Insecta</taxon>
        <taxon>Pterygota</taxon>
        <taxon>Neoptera</taxon>
        <taxon>Endopterygota</taxon>
        <taxon>Coleoptera</taxon>
        <taxon>Polyphaga</taxon>
        <taxon>Cucujiformia</taxon>
        <taxon>Coccinelloidea</taxon>
        <taxon>Coccinellidae</taxon>
        <taxon>Epilachninae</taxon>
        <taxon>Epilachnini</taxon>
        <taxon>Henosepilachna</taxon>
    </lineage>
</organism>
<dbReference type="SMART" id="SM00494">
    <property type="entry name" value="ChtBD2"/>
    <property type="match status" value="1"/>
</dbReference>